<keyword evidence="2" id="KW-0472">Membrane</keyword>
<reference evidence="3 4" key="1">
    <citation type="journal article" date="2020" name="Int. J. Syst. Evol. Microbiol.">
        <title>Novel acetic acid bacteria from cider fermentations: Acetobacter conturbans sp. nov. and Acetobacter fallax sp. nov.</title>
        <authorList>
            <person name="Sombolestani A.S."/>
            <person name="Cleenwerck I."/>
            <person name="Cnockaert M."/>
            <person name="Borremans W."/>
            <person name="Wieme A.D."/>
            <person name="De Vuyst L."/>
            <person name="Vandamme P."/>
        </authorList>
    </citation>
    <scope>NUCLEOTIDE SEQUENCE [LARGE SCALE GENOMIC DNA]</scope>
    <source>
        <strain evidence="3 4">LMG 30640</strain>
    </source>
</reference>
<keyword evidence="2" id="KW-0812">Transmembrane</keyword>
<dbReference type="Proteomes" id="UP000635278">
    <property type="component" value="Unassembled WGS sequence"/>
</dbReference>
<feature type="region of interest" description="Disordered" evidence="1">
    <location>
        <begin position="77"/>
        <end position="181"/>
    </location>
</feature>
<evidence type="ECO:0000256" key="1">
    <source>
        <dbReference type="SAM" id="MobiDB-lite"/>
    </source>
</evidence>
<keyword evidence="4" id="KW-1185">Reference proteome</keyword>
<feature type="region of interest" description="Disordered" evidence="1">
    <location>
        <begin position="700"/>
        <end position="722"/>
    </location>
</feature>
<name>A0ABX0JSU3_9PROT</name>
<feature type="transmembrane region" description="Helical" evidence="2">
    <location>
        <begin position="558"/>
        <end position="582"/>
    </location>
</feature>
<evidence type="ECO:0000313" key="3">
    <source>
        <dbReference type="EMBL" id="NHN85894.1"/>
    </source>
</evidence>
<evidence type="ECO:0000313" key="4">
    <source>
        <dbReference type="Proteomes" id="UP000635278"/>
    </source>
</evidence>
<evidence type="ECO:0008006" key="5">
    <source>
        <dbReference type="Google" id="ProtNLM"/>
    </source>
</evidence>
<sequence length="722" mass="76129">MPVEAYQIGISLKADADGVLSALGQMLKAFERINKAQNETNIGTREIVSGLRGATRSALSLADAYDRVAQACQRAARASSRVRAPQGGGGFASDDDEGTERPGRPRRSSSSSGGQLVPLSPGRDLIPYGSRDLYLPSSAESHSGGGLLPPPRPSGYQYDWSWLGGDGDQGTSQAGGRQRGSFPRHDLQELGFGIGAAGIGAGRLVGSADARGFTTDTLLSVLGSDNRITPSQLRSAYNAAYNATNSAPGTRLNTNLEALIDLTNVTGNVTEAMGALPAFAKMTSRLQAISRQHGGDGDAAYAAAKAMDIMGGMIDDGQVNPALMQHRLDLMTRVAVATNDRVDPRQYLGFAKQARSAGMMLSDQFTYEELPAIIQNIGGQRAGTALVSLSQVFEGGRMTDKSYDALAAIGLAPRRRGKRQGRVYDLNLLGSDPLEWMQHAQRRMNAAGIHGTTAQMTALSNASQRSTIAGLLADLLKDMPAILRDRERIRHTDISGMDRNAAAAVNSLSAAWDQMLTVAGNSNTKDAITAVTALTNGLNALGDAEKKHPNMARMLTDLAIGIGAVGVAAGAALVAIGPLLALKGLANYAFPKGGQGAAAGAARVGGGFIAGGLRRGFAGYMAHEGLSWLDPDDRTGAWIDRNIPGASWLDNQASRIGLGRSYAEQRQLEVRINPAPVYLDGKKVADAMFDVEVQRARQDMRSQGSWNDPLAYPQYPGMATGH</sequence>
<comment type="caution">
    <text evidence="3">The sequence shown here is derived from an EMBL/GenBank/DDBJ whole genome shotgun (WGS) entry which is preliminary data.</text>
</comment>
<protein>
    <recommendedName>
        <fullName evidence="5">Phage tail tape measure protein domain-containing protein</fullName>
    </recommendedName>
</protein>
<keyword evidence="2" id="KW-1133">Transmembrane helix</keyword>
<gene>
    <name evidence="3" type="ORF">GOB93_14760</name>
</gene>
<organism evidence="3 4">
    <name type="scientific">Acetobacter musti</name>
    <dbReference type="NCBI Taxonomy" id="864732"/>
    <lineage>
        <taxon>Bacteria</taxon>
        <taxon>Pseudomonadati</taxon>
        <taxon>Pseudomonadota</taxon>
        <taxon>Alphaproteobacteria</taxon>
        <taxon>Acetobacterales</taxon>
        <taxon>Acetobacteraceae</taxon>
        <taxon>Acetobacter</taxon>
    </lineage>
</organism>
<feature type="compositionally biased region" description="Low complexity" evidence="1">
    <location>
        <begin position="108"/>
        <end position="122"/>
    </location>
</feature>
<proteinExistence type="predicted"/>
<dbReference type="RefSeq" id="WP_173584286.1">
    <property type="nucleotide sequence ID" value="NZ_WOTB01000022.1"/>
</dbReference>
<dbReference type="EMBL" id="WOTB01000022">
    <property type="protein sequence ID" value="NHN85894.1"/>
    <property type="molecule type" value="Genomic_DNA"/>
</dbReference>
<accession>A0ABX0JSU3</accession>
<evidence type="ECO:0000256" key="2">
    <source>
        <dbReference type="SAM" id="Phobius"/>
    </source>
</evidence>